<proteinExistence type="predicted"/>
<gene>
    <name evidence="1" type="ORF">SAMN05444004_11181</name>
</gene>
<keyword evidence="2" id="KW-1185">Reference proteome</keyword>
<dbReference type="RefSeq" id="WP_092646468.1">
    <property type="nucleotide sequence ID" value="NZ_FNPX01000011.1"/>
</dbReference>
<organism evidence="1 2">
    <name type="scientific">Jannaschia faecimaris</name>
    <dbReference type="NCBI Taxonomy" id="1244108"/>
    <lineage>
        <taxon>Bacteria</taxon>
        <taxon>Pseudomonadati</taxon>
        <taxon>Pseudomonadota</taxon>
        <taxon>Alphaproteobacteria</taxon>
        <taxon>Rhodobacterales</taxon>
        <taxon>Roseobacteraceae</taxon>
        <taxon>Jannaschia</taxon>
    </lineage>
</organism>
<accession>A0A1H3SC86</accession>
<name>A0A1H3SC86_9RHOB</name>
<dbReference type="STRING" id="1244108.SAMN05444004_11181"/>
<reference evidence="2" key="1">
    <citation type="submission" date="2016-10" db="EMBL/GenBank/DDBJ databases">
        <authorList>
            <person name="Varghese N."/>
            <person name="Submissions S."/>
        </authorList>
    </citation>
    <scope>NUCLEOTIDE SEQUENCE [LARGE SCALE GENOMIC DNA]</scope>
    <source>
        <strain evidence="2">DSM 100420</strain>
    </source>
</reference>
<dbReference type="OrthoDB" id="9843911at2"/>
<evidence type="ECO:0000313" key="2">
    <source>
        <dbReference type="Proteomes" id="UP000198914"/>
    </source>
</evidence>
<protein>
    <submittedName>
        <fullName evidence="1">Uncharacterized protein</fullName>
    </submittedName>
</protein>
<dbReference type="AlphaFoldDB" id="A0A1H3SC86"/>
<sequence>MTGLTWQDYLDGKRTKFVSKAQQERALEVLPDLFLAINGSLGKGGETLAMRYSDELQDEISSGKLISDA</sequence>
<dbReference type="Proteomes" id="UP000198914">
    <property type="component" value="Unassembled WGS sequence"/>
</dbReference>
<dbReference type="EMBL" id="FNPX01000011">
    <property type="protein sequence ID" value="SDZ35636.1"/>
    <property type="molecule type" value="Genomic_DNA"/>
</dbReference>
<evidence type="ECO:0000313" key="1">
    <source>
        <dbReference type="EMBL" id="SDZ35636.1"/>
    </source>
</evidence>